<protein>
    <recommendedName>
        <fullName evidence="2">ubiquitinyl hydrolase 1</fullName>
        <ecNumber evidence="2">3.4.19.12</ecNumber>
    </recommendedName>
</protein>
<feature type="domain" description="DUSP" evidence="7">
    <location>
        <begin position="293"/>
        <end position="405"/>
    </location>
</feature>
<dbReference type="InterPro" id="IPR035927">
    <property type="entry name" value="DUSP-like_sf"/>
</dbReference>
<evidence type="ECO:0000259" key="5">
    <source>
        <dbReference type="PROSITE" id="PS50222"/>
    </source>
</evidence>
<dbReference type="PROSITE" id="PS50222">
    <property type="entry name" value="EF_HAND_2"/>
    <property type="match status" value="2"/>
</dbReference>
<keyword evidence="3" id="KW-0106">Calcium</keyword>
<feature type="domain" description="USP" evidence="6">
    <location>
        <begin position="562"/>
        <end position="1149"/>
    </location>
</feature>
<organism evidence="8 9">
    <name type="scientific">Caenorhabditis auriculariae</name>
    <dbReference type="NCBI Taxonomy" id="2777116"/>
    <lineage>
        <taxon>Eukaryota</taxon>
        <taxon>Metazoa</taxon>
        <taxon>Ecdysozoa</taxon>
        <taxon>Nematoda</taxon>
        <taxon>Chromadorea</taxon>
        <taxon>Rhabditida</taxon>
        <taxon>Rhabditina</taxon>
        <taxon>Rhabditomorpha</taxon>
        <taxon>Rhabditoidea</taxon>
        <taxon>Rhabditidae</taxon>
        <taxon>Peloderinae</taxon>
        <taxon>Caenorhabditis</taxon>
    </lineage>
</organism>
<dbReference type="Gene3D" id="3.30.2230.10">
    <property type="entry name" value="DUSP-like"/>
    <property type="match status" value="1"/>
</dbReference>
<dbReference type="InterPro" id="IPR011992">
    <property type="entry name" value="EF-hand-dom_pair"/>
</dbReference>
<dbReference type="InterPro" id="IPR006615">
    <property type="entry name" value="Pept_C19_DUSP"/>
</dbReference>
<dbReference type="PANTHER" id="PTHR21646">
    <property type="entry name" value="UBIQUITIN CARBOXYL-TERMINAL HYDROLASE"/>
    <property type="match status" value="1"/>
</dbReference>
<comment type="catalytic activity">
    <reaction evidence="1">
        <text>Thiol-dependent hydrolysis of ester, thioester, amide, peptide and isopeptide bonds formed by the C-terminal Gly of ubiquitin (a 76-residue protein attached to proteins as an intracellular targeting signal).</text>
        <dbReference type="EC" id="3.4.19.12"/>
    </reaction>
</comment>
<dbReference type="InterPro" id="IPR050185">
    <property type="entry name" value="Ub_carboxyl-term_hydrolase"/>
</dbReference>
<dbReference type="Pfam" id="PF06337">
    <property type="entry name" value="DUSP"/>
    <property type="match status" value="1"/>
</dbReference>
<dbReference type="EC" id="3.4.19.12" evidence="2"/>
<dbReference type="InterPro" id="IPR001394">
    <property type="entry name" value="Peptidase_C19_UCH"/>
</dbReference>
<sequence length="1150" mass="130503">MGNTQTNVVSPVISSNDARGYVSDEEFRRLQLAFQRFKNGSINYEEFCYHVLGGARIPDDKRRLLFSFFSRGAETISFDNLLCSLVGLCRVEEVQTKFIEEYNEFASWGLRPPMLTIPLNDSYISFYEVMSYVTHLSVGEVIELEKVFATISDRVVCKLTREKWVSALGSCFPPSFTDRLFKVFDENSDGMIDFRELVCTLSALCRGPAPGRLSQIARLWDKDNDKKLSDEELLEMYTDLNVPEVDRTVARSISENQAALVDFGLWAVEKDYVKDYYSMVQEVGHICLGLRPESFKLEMDVVSSFELRTANMKLPECNIVASSWHREWETALKSGKTPPPIDNSSIKGPRDDSWSTKVACMSAESTKLRTDLTKKDYICAPTPLWRAWLRWHGSALTIVNSRGKRLDGEYFDDGKPAVELYPLEILLLGHDRKRSHDGHESPRTLTPWACAQISRSTKVEELLQLCKSELRLGEGDARLWLISKESDDGNLLLDDGAQRLYQLFPNQKAKKNGKMKFLLEVRERSTGVWPEELRASLSGKQITAASALSTSAPQLSGRPGAVGLVNYGNFCYRNAAVQCLARVSPLTQYLLEEANLETIKRSNTKRKDAVDTSVEYAKLLREMWSAKKKNIAPNAFNDVIRSTDYFECNEQHDCQEFVSFLLDQLHTCMTVEHRAQDNALEKPDAQDEDTRANQSWSTYLKQNESLVSSLFSGLLKSRLVCRSCSSSSSVFEVFTSLSLPIGFEDVDLFQVIVVRRDGSVPRRYGFRLSRDSNIGHMKDAVAHLSGIEKEKLTIQCLTNKGTLMKKSLGADSTAFSKEDVLLSSFPSGARLYALELPDDSSEGNWRVAVHRKLQYNHEPHILGSTAGFVVSRFGLPLIVGCDGEITGKKLYDDVMAQMYRFMETAVNSFSSRAHDPCEGSSSGYPFTLCVVDDNYEWCGQCPALRFCRGCPIRPDESKTFIPPSSPIAVDWIPIALYLRYNHSQEQACEDDVSVSETWSRHFAPSSLEHCLEKFSCPETLDAEIDCEKCAKKTRRDKVMTIWRLPKYLIIHLKRFEFLREQGRMGKCKRAVNFPLRDFDPTPFVDRPDGHTYECIALANHYGQLSSGHFVAYAKSNEDKWLLLNDCSVREVQEEEVDQQGAYLLFYERKE</sequence>
<dbReference type="InterPro" id="IPR018247">
    <property type="entry name" value="EF_Hand_1_Ca_BS"/>
</dbReference>
<dbReference type="SUPFAM" id="SSF47473">
    <property type="entry name" value="EF-hand"/>
    <property type="match status" value="2"/>
</dbReference>
<dbReference type="InterPro" id="IPR038765">
    <property type="entry name" value="Papain-like_cys_pep_sf"/>
</dbReference>
<dbReference type="SMART" id="SM00695">
    <property type="entry name" value="DUSP"/>
    <property type="match status" value="1"/>
</dbReference>
<evidence type="ECO:0000313" key="9">
    <source>
        <dbReference type="Proteomes" id="UP000835052"/>
    </source>
</evidence>
<proteinExistence type="predicted"/>
<dbReference type="CDD" id="cd00051">
    <property type="entry name" value="EFh"/>
    <property type="match status" value="1"/>
</dbReference>
<dbReference type="OrthoDB" id="292964at2759"/>
<name>A0A8S1GYN6_9PELO</name>
<dbReference type="SUPFAM" id="SSF54001">
    <property type="entry name" value="Cysteine proteinases"/>
    <property type="match status" value="1"/>
</dbReference>
<dbReference type="EMBL" id="CAJGYM010000008">
    <property type="protein sequence ID" value="CAD6188341.1"/>
    <property type="molecule type" value="Genomic_DNA"/>
</dbReference>
<dbReference type="GO" id="GO:0004843">
    <property type="term" value="F:cysteine-type deubiquitinase activity"/>
    <property type="evidence" value="ECO:0007669"/>
    <property type="project" value="UniProtKB-EC"/>
</dbReference>
<dbReference type="SMART" id="SM00054">
    <property type="entry name" value="EFh"/>
    <property type="match status" value="2"/>
</dbReference>
<evidence type="ECO:0000313" key="8">
    <source>
        <dbReference type="EMBL" id="CAD6188341.1"/>
    </source>
</evidence>
<dbReference type="Pfam" id="PF25265">
    <property type="entry name" value="USP32_N"/>
    <property type="match status" value="1"/>
</dbReference>
<feature type="region of interest" description="Disordered" evidence="4">
    <location>
        <begin position="332"/>
        <end position="352"/>
    </location>
</feature>
<dbReference type="FunFam" id="1.10.238.10:FF:000464">
    <property type="entry name" value="Ubiquitin carboxyl-terminal hydrolase cyk-3"/>
    <property type="match status" value="1"/>
</dbReference>
<dbReference type="PANTHER" id="PTHR21646:SF23">
    <property type="entry name" value="UBIQUITIN CARBOXYL-TERMINAL HYDROLASE USP2"/>
    <property type="match status" value="1"/>
</dbReference>
<comment type="caution">
    <text evidence="8">The sequence shown here is derived from an EMBL/GenBank/DDBJ whole genome shotgun (WGS) entry which is preliminary data.</text>
</comment>
<dbReference type="AlphaFoldDB" id="A0A8S1GYN6"/>
<dbReference type="Pfam" id="PF00443">
    <property type="entry name" value="UCH"/>
    <property type="match status" value="1"/>
</dbReference>
<dbReference type="PROSITE" id="PS50235">
    <property type="entry name" value="USP_3"/>
    <property type="match status" value="1"/>
</dbReference>
<dbReference type="Gene3D" id="3.90.70.10">
    <property type="entry name" value="Cysteine proteinases"/>
    <property type="match status" value="2"/>
</dbReference>
<dbReference type="PROSITE" id="PS51283">
    <property type="entry name" value="DUSP"/>
    <property type="match status" value="1"/>
</dbReference>
<gene>
    <name evidence="8" type="ORF">CAUJ_LOCUS4260</name>
</gene>
<evidence type="ECO:0000256" key="2">
    <source>
        <dbReference type="ARBA" id="ARBA00012759"/>
    </source>
</evidence>
<dbReference type="GO" id="GO:0005509">
    <property type="term" value="F:calcium ion binding"/>
    <property type="evidence" value="ECO:0007669"/>
    <property type="project" value="InterPro"/>
</dbReference>
<dbReference type="PROSITE" id="PS00018">
    <property type="entry name" value="EF_HAND_1"/>
    <property type="match status" value="2"/>
</dbReference>
<dbReference type="GO" id="GO:0016579">
    <property type="term" value="P:protein deubiquitination"/>
    <property type="evidence" value="ECO:0007669"/>
    <property type="project" value="InterPro"/>
</dbReference>
<dbReference type="FunFam" id="3.90.70.10:FF:000178">
    <property type="entry name" value="Ubiquitin carboxyl-terminal hydrolase cyk-3"/>
    <property type="match status" value="1"/>
</dbReference>
<dbReference type="InterPro" id="IPR057368">
    <property type="entry name" value="USP32_N"/>
</dbReference>
<reference evidence="8" key="1">
    <citation type="submission" date="2020-10" db="EMBL/GenBank/DDBJ databases">
        <authorList>
            <person name="Kikuchi T."/>
        </authorList>
    </citation>
    <scope>NUCLEOTIDE SEQUENCE</scope>
    <source>
        <strain evidence="8">NKZ352</strain>
    </source>
</reference>
<dbReference type="Proteomes" id="UP000835052">
    <property type="component" value="Unassembled WGS sequence"/>
</dbReference>
<evidence type="ECO:0000259" key="7">
    <source>
        <dbReference type="PROSITE" id="PS51283"/>
    </source>
</evidence>
<accession>A0A8S1GYN6</accession>
<evidence type="ECO:0000256" key="4">
    <source>
        <dbReference type="SAM" id="MobiDB-lite"/>
    </source>
</evidence>
<dbReference type="SUPFAM" id="SSF143791">
    <property type="entry name" value="DUSP-like"/>
    <property type="match status" value="1"/>
</dbReference>
<dbReference type="InterPro" id="IPR028889">
    <property type="entry name" value="USP"/>
</dbReference>
<keyword evidence="9" id="KW-1185">Reference proteome</keyword>
<dbReference type="Gene3D" id="1.10.238.10">
    <property type="entry name" value="EF-hand"/>
    <property type="match status" value="1"/>
</dbReference>
<feature type="domain" description="EF-hand" evidence="5">
    <location>
        <begin position="208"/>
        <end position="243"/>
    </location>
</feature>
<feature type="domain" description="EF-hand" evidence="5">
    <location>
        <begin position="172"/>
        <end position="207"/>
    </location>
</feature>
<evidence type="ECO:0000256" key="3">
    <source>
        <dbReference type="ARBA" id="ARBA00022837"/>
    </source>
</evidence>
<evidence type="ECO:0000259" key="6">
    <source>
        <dbReference type="PROSITE" id="PS50235"/>
    </source>
</evidence>
<dbReference type="CDD" id="cd02674">
    <property type="entry name" value="Peptidase_C19R"/>
    <property type="match status" value="1"/>
</dbReference>
<evidence type="ECO:0000256" key="1">
    <source>
        <dbReference type="ARBA" id="ARBA00000707"/>
    </source>
</evidence>
<dbReference type="InterPro" id="IPR002048">
    <property type="entry name" value="EF_hand_dom"/>
</dbReference>